<evidence type="ECO:0000313" key="5">
    <source>
        <dbReference type="Proteomes" id="UP000315783"/>
    </source>
</evidence>
<dbReference type="AlphaFoldDB" id="A0A545VD73"/>
<dbReference type="Gene3D" id="3.90.25.10">
    <property type="entry name" value="UDP-galactose 4-epimerase, domain 1"/>
    <property type="match status" value="1"/>
</dbReference>
<comment type="similarity">
    <text evidence="1">Belongs to the NmrA-type oxidoreductase family.</text>
</comment>
<evidence type="ECO:0000313" key="4">
    <source>
        <dbReference type="EMBL" id="TQV99676.1"/>
    </source>
</evidence>
<accession>A0A545VD73</accession>
<keyword evidence="2" id="KW-0521">NADP</keyword>
<dbReference type="InterPro" id="IPR051164">
    <property type="entry name" value="NmrA-like_oxidored"/>
</dbReference>
<dbReference type="InterPro" id="IPR008030">
    <property type="entry name" value="NmrA-like"/>
</dbReference>
<evidence type="ECO:0000259" key="3">
    <source>
        <dbReference type="Pfam" id="PF05368"/>
    </source>
</evidence>
<evidence type="ECO:0000256" key="2">
    <source>
        <dbReference type="ARBA" id="ARBA00022857"/>
    </source>
</evidence>
<proteinExistence type="inferred from homology"/>
<protein>
    <submittedName>
        <fullName evidence="4">NmrA family protein</fullName>
    </submittedName>
</protein>
<dbReference type="InterPro" id="IPR036291">
    <property type="entry name" value="NAD(P)-bd_dom_sf"/>
</dbReference>
<dbReference type="Pfam" id="PF05368">
    <property type="entry name" value="NmrA"/>
    <property type="match status" value="1"/>
</dbReference>
<feature type="domain" description="NmrA-like" evidence="3">
    <location>
        <begin position="10"/>
        <end position="258"/>
    </location>
</feature>
<gene>
    <name evidence="4" type="ORF">IF1G_01891</name>
</gene>
<dbReference type="GO" id="GO:0005634">
    <property type="term" value="C:nucleus"/>
    <property type="evidence" value="ECO:0007669"/>
    <property type="project" value="TreeGrafter"/>
</dbReference>
<organism evidence="4 5">
    <name type="scientific">Cordyceps javanica</name>
    <dbReference type="NCBI Taxonomy" id="43265"/>
    <lineage>
        <taxon>Eukaryota</taxon>
        <taxon>Fungi</taxon>
        <taxon>Dikarya</taxon>
        <taxon>Ascomycota</taxon>
        <taxon>Pezizomycotina</taxon>
        <taxon>Sordariomycetes</taxon>
        <taxon>Hypocreomycetidae</taxon>
        <taxon>Hypocreales</taxon>
        <taxon>Cordycipitaceae</taxon>
        <taxon>Cordyceps</taxon>
    </lineage>
</organism>
<reference evidence="4 5" key="1">
    <citation type="journal article" date="2019" name="Appl. Microbiol. Biotechnol.">
        <title>Genome sequence of Isaria javanica and comparative genome analysis insights into family S53 peptidase evolution in fungal entomopathogens.</title>
        <authorList>
            <person name="Lin R."/>
            <person name="Zhang X."/>
            <person name="Xin B."/>
            <person name="Zou M."/>
            <person name="Gao Y."/>
            <person name="Qin F."/>
            <person name="Hu Q."/>
            <person name="Xie B."/>
            <person name="Cheng X."/>
        </authorList>
    </citation>
    <scope>NUCLEOTIDE SEQUENCE [LARGE SCALE GENOMIC DNA]</scope>
    <source>
        <strain evidence="4 5">IJ1G</strain>
    </source>
</reference>
<keyword evidence="5" id="KW-1185">Reference proteome</keyword>
<dbReference type="EMBL" id="SPUK01000002">
    <property type="protein sequence ID" value="TQV99676.1"/>
    <property type="molecule type" value="Genomic_DNA"/>
</dbReference>
<dbReference type="PANTHER" id="PTHR42748">
    <property type="entry name" value="NITROGEN METABOLITE REPRESSION PROTEIN NMRA FAMILY MEMBER"/>
    <property type="match status" value="1"/>
</dbReference>
<dbReference type="PANTHER" id="PTHR42748:SF14">
    <property type="entry name" value="SNOAL-LIKE DOMAIN-CONTAINING PROTEIN"/>
    <property type="match status" value="1"/>
</dbReference>
<evidence type="ECO:0000256" key="1">
    <source>
        <dbReference type="ARBA" id="ARBA00006328"/>
    </source>
</evidence>
<name>A0A545VD73_9HYPO</name>
<dbReference type="Gene3D" id="3.40.50.720">
    <property type="entry name" value="NAD(P)-binding Rossmann-like Domain"/>
    <property type="match status" value="1"/>
</dbReference>
<comment type="caution">
    <text evidence="4">The sequence shown here is derived from an EMBL/GenBank/DDBJ whole genome shotgun (WGS) entry which is preliminary data.</text>
</comment>
<dbReference type="STRING" id="43265.A0A545VD73"/>
<dbReference type="SUPFAM" id="SSF51735">
    <property type="entry name" value="NAD(P)-binding Rossmann-fold domains"/>
    <property type="match status" value="1"/>
</dbReference>
<dbReference type="Proteomes" id="UP000315783">
    <property type="component" value="Unassembled WGS sequence"/>
</dbReference>
<sequence length="388" mass="42539">MDTSSSPPLVFVVGGTGAQGMPVIRGLVEDGAYAVRFLTRDATSRRSQELLKLPNVTAVEGTFASEQDLRQGLRGATYAFINIDGFNAGEKTETFWAMRSYELALEEGIEFFVYGNLDFVYKKSGYDPALRCGHYDGKGRVGEWILQQTRAPPPPGNKRRRMGAALFTTGPYMSMAVAAGTPMSPTVEDGVVTWRVPLGRGAVAHVDLDDCGHYVRWLLDHPARADGLDLEVAVDLVGYDELARAFTQVTGRPARYVDTDLADYWAGAGPLGRGTAAAGYNADPADAATMTMRDNFTGFWNMWRRSGGGGEGGEGGHVIRRDWALLDEIHPGRVRSALEWFQKEEDRSAALGLPDLWTRVNNLRPVLKVAEDVQGNPDSEASLRWFRV</sequence>